<proteinExistence type="predicted"/>
<accession>A0A9P5YRM7</accession>
<dbReference type="Proteomes" id="UP000807469">
    <property type="component" value="Unassembled WGS sequence"/>
</dbReference>
<feature type="region of interest" description="Disordered" evidence="1">
    <location>
        <begin position="54"/>
        <end position="87"/>
    </location>
</feature>
<organism evidence="2 3">
    <name type="scientific">Pholiota conissans</name>
    <dbReference type="NCBI Taxonomy" id="109636"/>
    <lineage>
        <taxon>Eukaryota</taxon>
        <taxon>Fungi</taxon>
        <taxon>Dikarya</taxon>
        <taxon>Basidiomycota</taxon>
        <taxon>Agaricomycotina</taxon>
        <taxon>Agaricomycetes</taxon>
        <taxon>Agaricomycetidae</taxon>
        <taxon>Agaricales</taxon>
        <taxon>Agaricineae</taxon>
        <taxon>Strophariaceae</taxon>
        <taxon>Pholiota</taxon>
    </lineage>
</organism>
<keyword evidence="3" id="KW-1185">Reference proteome</keyword>
<feature type="region of interest" description="Disordered" evidence="1">
    <location>
        <begin position="1"/>
        <end position="27"/>
    </location>
</feature>
<protein>
    <submittedName>
        <fullName evidence="2">Uncharacterized protein</fullName>
    </submittedName>
</protein>
<feature type="compositionally biased region" description="Basic and acidic residues" evidence="1">
    <location>
        <begin position="18"/>
        <end position="27"/>
    </location>
</feature>
<name>A0A9P5YRM7_9AGAR</name>
<comment type="caution">
    <text evidence="2">The sequence shown here is derived from an EMBL/GenBank/DDBJ whole genome shotgun (WGS) entry which is preliminary data.</text>
</comment>
<gene>
    <name evidence="2" type="ORF">BDN70DRAFT_900568</name>
</gene>
<feature type="compositionally biased region" description="Basic and acidic residues" evidence="1">
    <location>
        <begin position="59"/>
        <end position="68"/>
    </location>
</feature>
<dbReference type="AlphaFoldDB" id="A0A9P5YRM7"/>
<evidence type="ECO:0000313" key="3">
    <source>
        <dbReference type="Proteomes" id="UP000807469"/>
    </source>
</evidence>
<evidence type="ECO:0000256" key="1">
    <source>
        <dbReference type="SAM" id="MobiDB-lite"/>
    </source>
</evidence>
<sequence length="209" mass="23810">MRTEDKVQYETSTHRTSKTLEDDGRGELEVGYKAERMMRAGRIVGEWAYQTDLSQASKDSGEESDGRRKGTHLPTATSPGHPAPLRRQYPSSIFHGNLFLFSSSSLSLLLKQLCRPAINKKSFMRIMYHEPGGQGGMWEHPECGVGMLSISFFPTRKFSLTDLNVLTEVEFTPHRDNDNMHASKYGEQRRPLQVTIHPQHTHPFQHLNI</sequence>
<reference evidence="2" key="1">
    <citation type="submission" date="2020-11" db="EMBL/GenBank/DDBJ databases">
        <authorList>
            <consortium name="DOE Joint Genome Institute"/>
            <person name="Ahrendt S."/>
            <person name="Riley R."/>
            <person name="Andreopoulos W."/>
            <person name="Labutti K."/>
            <person name="Pangilinan J."/>
            <person name="Ruiz-Duenas F.J."/>
            <person name="Barrasa J.M."/>
            <person name="Sanchez-Garcia M."/>
            <person name="Camarero S."/>
            <person name="Miyauchi S."/>
            <person name="Serrano A."/>
            <person name="Linde D."/>
            <person name="Babiker R."/>
            <person name="Drula E."/>
            <person name="Ayuso-Fernandez I."/>
            <person name="Pacheco R."/>
            <person name="Padilla G."/>
            <person name="Ferreira P."/>
            <person name="Barriuso J."/>
            <person name="Kellner H."/>
            <person name="Castanera R."/>
            <person name="Alfaro M."/>
            <person name="Ramirez L."/>
            <person name="Pisabarro A.G."/>
            <person name="Kuo A."/>
            <person name="Tritt A."/>
            <person name="Lipzen A."/>
            <person name="He G."/>
            <person name="Yan M."/>
            <person name="Ng V."/>
            <person name="Cullen D."/>
            <person name="Martin F."/>
            <person name="Rosso M.-N."/>
            <person name="Henrissat B."/>
            <person name="Hibbett D."/>
            <person name="Martinez A.T."/>
            <person name="Grigoriev I.V."/>
        </authorList>
    </citation>
    <scope>NUCLEOTIDE SEQUENCE</scope>
    <source>
        <strain evidence="2">CIRM-BRFM 674</strain>
    </source>
</reference>
<dbReference type="EMBL" id="MU155538">
    <property type="protein sequence ID" value="KAF9472415.1"/>
    <property type="molecule type" value="Genomic_DNA"/>
</dbReference>
<evidence type="ECO:0000313" key="2">
    <source>
        <dbReference type="EMBL" id="KAF9472415.1"/>
    </source>
</evidence>